<evidence type="ECO:0000256" key="3">
    <source>
        <dbReference type="ARBA" id="ARBA00023242"/>
    </source>
</evidence>
<dbReference type="EMBL" id="CATQJA010002639">
    <property type="protein sequence ID" value="CAJ0575527.1"/>
    <property type="molecule type" value="Genomic_DNA"/>
</dbReference>
<evidence type="ECO:0000313" key="6">
    <source>
        <dbReference type="Proteomes" id="UP001177023"/>
    </source>
</evidence>
<comment type="caution">
    <text evidence="5">The sequence shown here is derived from an EMBL/GenBank/DDBJ whole genome shotgun (WGS) entry which is preliminary data.</text>
</comment>
<dbReference type="InterPro" id="IPR051651">
    <property type="entry name" value="DMTF1_DNA-bind_reg"/>
</dbReference>
<evidence type="ECO:0000313" key="5">
    <source>
        <dbReference type="EMBL" id="CAJ0575527.1"/>
    </source>
</evidence>
<evidence type="ECO:0000256" key="2">
    <source>
        <dbReference type="ARBA" id="ARBA00023125"/>
    </source>
</evidence>
<evidence type="ECO:0000256" key="1">
    <source>
        <dbReference type="ARBA" id="ARBA00004123"/>
    </source>
</evidence>
<feature type="non-terminal residue" evidence="5">
    <location>
        <position position="681"/>
    </location>
</feature>
<evidence type="ECO:0008006" key="7">
    <source>
        <dbReference type="Google" id="ProtNLM"/>
    </source>
</evidence>
<dbReference type="AlphaFoldDB" id="A0AA36CW96"/>
<sequence length="681" mass="80031">MDAEEETERKREHEDDENGVEEQPARKKNKAKRTYFVLPLQGIRNSEGDLFHHTGRRALCEKGLQRLQEAGITIKARRFAKAEDETIQRNWYEFADQYGLDEKDVLYLCGVNAKPGPTVMDERGAFILKTHFFPRMCRNLEHRTATAVIEAVLRLYDPVAKDPNIDYSLKFTKEEDDMLQEYYQKGWTFFKIAEAMKKPKARVKSRITYFRKQGLSRSKNIRSSGASIDDFYWMASYTRARYQRGFPMPETGILDANGDFFLHANPKYKLTLPVLERLQKHNVVLEATPLTDVEKRKALRNATKLMKEFGMGRLLFICVLNFTKYAQALYKRHSDILEAPDDRFFDWTFQQRQLFTATNRFWPRLCEGLPTRASNTICSAIFDLLDPANDFPGAMDPPTQEDYYELDRLYRIHRCRSLVAVWSGKPLLKTSWTLQLHKRRSVPLRRTERRRLWNILAKHYVGGGPKLVRKELRKGRSKFDYKMMARLLCRHIHIVRDAWREIIDDFREQLEEKTFDEAVEAVIPKPYRITGREFHDFLELFIDYNPNVGMRYMRFRDRDRLKIERGMVRLGLTGFYTGFRNEFQYCIELLRRVVCRICHNLKPVVDLTTVARNDALKVLSKCSASHGDKALRSVSTKNFVDTLLSHMAEYHPDWQPPEGLLDWAERLAELQEKDGPSNVNN</sequence>
<proteinExistence type="predicted"/>
<dbReference type="PANTHER" id="PTHR46380">
    <property type="entry name" value="CYCLIN-D-BINDING MYB-LIKE TRANSCRIPTION FACTOR 1"/>
    <property type="match status" value="1"/>
</dbReference>
<protein>
    <recommendedName>
        <fullName evidence="7">Myb-like domain-containing protein</fullName>
    </recommendedName>
</protein>
<dbReference type="GO" id="GO:0005634">
    <property type="term" value="C:nucleus"/>
    <property type="evidence" value="ECO:0007669"/>
    <property type="project" value="UniProtKB-SubCell"/>
</dbReference>
<gene>
    <name evidence="5" type="ORF">MSPICULIGERA_LOCUS13837</name>
</gene>
<reference evidence="5" key="1">
    <citation type="submission" date="2023-06" db="EMBL/GenBank/DDBJ databases">
        <authorList>
            <person name="Delattre M."/>
        </authorList>
    </citation>
    <scope>NUCLEOTIDE SEQUENCE</scope>
    <source>
        <strain evidence="5">AF72</strain>
    </source>
</reference>
<name>A0AA36CW96_9BILA</name>
<comment type="subcellular location">
    <subcellularLocation>
        <location evidence="1">Nucleus</location>
    </subcellularLocation>
</comment>
<keyword evidence="2" id="KW-0238">DNA-binding</keyword>
<dbReference type="Proteomes" id="UP001177023">
    <property type="component" value="Unassembled WGS sequence"/>
</dbReference>
<keyword evidence="3" id="KW-0539">Nucleus</keyword>
<organism evidence="5 6">
    <name type="scientific">Mesorhabditis spiculigera</name>
    <dbReference type="NCBI Taxonomy" id="96644"/>
    <lineage>
        <taxon>Eukaryota</taxon>
        <taxon>Metazoa</taxon>
        <taxon>Ecdysozoa</taxon>
        <taxon>Nematoda</taxon>
        <taxon>Chromadorea</taxon>
        <taxon>Rhabditida</taxon>
        <taxon>Rhabditina</taxon>
        <taxon>Rhabditomorpha</taxon>
        <taxon>Rhabditoidea</taxon>
        <taxon>Rhabditidae</taxon>
        <taxon>Mesorhabditinae</taxon>
        <taxon>Mesorhabditis</taxon>
    </lineage>
</organism>
<feature type="region of interest" description="Disordered" evidence="4">
    <location>
        <begin position="1"/>
        <end position="28"/>
    </location>
</feature>
<dbReference type="GO" id="GO:0000981">
    <property type="term" value="F:DNA-binding transcription factor activity, RNA polymerase II-specific"/>
    <property type="evidence" value="ECO:0007669"/>
    <property type="project" value="TreeGrafter"/>
</dbReference>
<dbReference type="PANTHER" id="PTHR46380:SF2">
    <property type="entry name" value="CYCLIN-D-BINDING MYB-LIKE TRANSCRIPTION FACTOR 1"/>
    <property type="match status" value="1"/>
</dbReference>
<keyword evidence="6" id="KW-1185">Reference proteome</keyword>
<accession>A0AA36CW96</accession>
<evidence type="ECO:0000256" key="4">
    <source>
        <dbReference type="SAM" id="MobiDB-lite"/>
    </source>
</evidence>
<dbReference type="GO" id="GO:0000978">
    <property type="term" value="F:RNA polymerase II cis-regulatory region sequence-specific DNA binding"/>
    <property type="evidence" value="ECO:0007669"/>
    <property type="project" value="TreeGrafter"/>
</dbReference>